<evidence type="ECO:0000313" key="2">
    <source>
        <dbReference type="Proteomes" id="UP000092154"/>
    </source>
</evidence>
<dbReference type="EMBL" id="KV449063">
    <property type="protein sequence ID" value="OAX32266.1"/>
    <property type="molecule type" value="Genomic_DNA"/>
</dbReference>
<protein>
    <submittedName>
        <fullName evidence="1">Uncharacterized protein</fullName>
    </submittedName>
</protein>
<dbReference type="AlphaFoldDB" id="A0A1B7MI37"/>
<proteinExistence type="predicted"/>
<dbReference type="STRING" id="1314800.A0A1B7MI37"/>
<reference evidence="1 2" key="1">
    <citation type="submission" date="2016-06" db="EMBL/GenBank/DDBJ databases">
        <title>Comparative genomics of the ectomycorrhizal sister species Rhizopogon vinicolor and Rhizopogon vesiculosus (Basidiomycota: Boletales) reveals a divergence of the mating type B locus.</title>
        <authorList>
            <consortium name="DOE Joint Genome Institute"/>
            <person name="Mujic A.B."/>
            <person name="Kuo A."/>
            <person name="Tritt A."/>
            <person name="Lipzen A."/>
            <person name="Chen C."/>
            <person name="Johnson J."/>
            <person name="Sharma A."/>
            <person name="Barry K."/>
            <person name="Grigoriev I.V."/>
            <person name="Spatafora J.W."/>
        </authorList>
    </citation>
    <scope>NUCLEOTIDE SEQUENCE [LARGE SCALE GENOMIC DNA]</scope>
    <source>
        <strain evidence="1 2">AM-OR11-026</strain>
    </source>
</reference>
<dbReference type="InterPro" id="IPR036324">
    <property type="entry name" value="Mn/Fe_SOD_N_sf"/>
</dbReference>
<dbReference type="InParanoid" id="A0A1B7MI37"/>
<organism evidence="1 2">
    <name type="scientific">Rhizopogon vinicolor AM-OR11-026</name>
    <dbReference type="NCBI Taxonomy" id="1314800"/>
    <lineage>
        <taxon>Eukaryota</taxon>
        <taxon>Fungi</taxon>
        <taxon>Dikarya</taxon>
        <taxon>Basidiomycota</taxon>
        <taxon>Agaricomycotina</taxon>
        <taxon>Agaricomycetes</taxon>
        <taxon>Agaricomycetidae</taxon>
        <taxon>Boletales</taxon>
        <taxon>Suillineae</taxon>
        <taxon>Rhizopogonaceae</taxon>
        <taxon>Rhizopogon</taxon>
    </lineage>
</organism>
<accession>A0A1B7MI37</accession>
<name>A0A1B7MI37_9AGAM</name>
<evidence type="ECO:0000313" key="1">
    <source>
        <dbReference type="EMBL" id="OAX32266.1"/>
    </source>
</evidence>
<dbReference type="Proteomes" id="UP000092154">
    <property type="component" value="Unassembled WGS sequence"/>
</dbReference>
<gene>
    <name evidence="1" type="ORF">K503DRAFT_787313</name>
</gene>
<keyword evidence="2" id="KW-1185">Reference proteome</keyword>
<sequence>MTVWPASSSPLPALLRKSNPPARLLFQQFGTYRTWSTVVNLECRTGVVSRMKRQSPVFTNFSTAAMVTPSYSDDSDNTSHGAHRPCRIRVAREGLGAVALKTCAKSSMSEGGVGGKSECYTKSSTHKECIAVLAALKFNSGGHNNHSIVWKNLAPASREGKGACGSFFSAATAAIQGSGWAYPRQLRFEEAEKTFAVRKGSGGKLVKVMFDEEERSGS</sequence>
<dbReference type="OrthoDB" id="239262at2759"/>
<dbReference type="SUPFAM" id="SSF46609">
    <property type="entry name" value="Fe,Mn superoxide dismutase (SOD), N-terminal domain"/>
    <property type="match status" value="1"/>
</dbReference>